<sequence>MKALILSVFILIFSQVSYGKNLIIGVENIDYHPISSIKSGEYAGYARELLDHFAKEYNHNITYRPLPIVRLFHELVEDEIDLKFPDNPNWASDFKQGTDITYSQSALSYTDGIMVSADKLGQTKLKTLGIVRGFTPYAVINEVNQGAIKVKEFNNIKTLISIFLNRGDVEGVYFNVAIASYTMRSLGIDDEIIAFDSSLPHINGDYFLSTVKHTDIIKEFDEFLERNSSFVEKLKEKYGLN</sequence>
<evidence type="ECO:0000313" key="3">
    <source>
        <dbReference type="Proteomes" id="UP000326936"/>
    </source>
</evidence>
<keyword evidence="3" id="KW-1185">Reference proteome</keyword>
<dbReference type="OrthoDB" id="5416480at2"/>
<dbReference type="EMBL" id="CP045351">
    <property type="protein sequence ID" value="QFT28275.1"/>
    <property type="molecule type" value="Genomic_DNA"/>
</dbReference>
<evidence type="ECO:0000313" key="2">
    <source>
        <dbReference type="EMBL" id="QFT28275.1"/>
    </source>
</evidence>
<accession>A0A5P9CPU3</accession>
<dbReference type="RefSeq" id="WP_152432304.1">
    <property type="nucleotide sequence ID" value="NZ_CBCSDK010000013.1"/>
</dbReference>
<name>A0A5P9CPU3_9VIBR</name>
<keyword evidence="2" id="KW-0614">Plasmid</keyword>
<dbReference type="Gene3D" id="3.40.190.10">
    <property type="entry name" value="Periplasmic binding protein-like II"/>
    <property type="match status" value="2"/>
</dbReference>
<protein>
    <submittedName>
        <fullName evidence="2">Bacterial extracellular solute-binding protein, family 3</fullName>
    </submittedName>
</protein>
<dbReference type="AlphaFoldDB" id="A0A5P9CPU3"/>
<dbReference type="SMART" id="SM00062">
    <property type="entry name" value="PBPb"/>
    <property type="match status" value="1"/>
</dbReference>
<dbReference type="InterPro" id="IPR001638">
    <property type="entry name" value="Solute-binding_3/MltF_N"/>
</dbReference>
<reference evidence="2 3" key="1">
    <citation type="submission" date="2019-10" db="EMBL/GenBank/DDBJ databases">
        <title>Complete genome sequence of Vibrio sp. strain THAF100, isolated from non-filtered water from the water column of tank 6 of a marine aquarium containing stony-coral fragments. Water maintained at 26 degree C.</title>
        <authorList>
            <person name="Ruckert C."/>
            <person name="Franco A."/>
            <person name="Kalinowski J."/>
            <person name="Glaeser S."/>
        </authorList>
    </citation>
    <scope>NUCLEOTIDE SEQUENCE [LARGE SCALE GENOMIC DNA]</scope>
    <source>
        <strain evidence="2 3">THAF100</strain>
        <plasmid evidence="3">pthaf100_a</plasmid>
    </source>
</reference>
<dbReference type="Proteomes" id="UP000326936">
    <property type="component" value="Plasmid pTHAF100_a"/>
</dbReference>
<evidence type="ECO:0000259" key="1">
    <source>
        <dbReference type="SMART" id="SM00062"/>
    </source>
</evidence>
<dbReference type="SUPFAM" id="SSF53850">
    <property type="entry name" value="Periplasmic binding protein-like II"/>
    <property type="match status" value="1"/>
</dbReference>
<dbReference type="KEGG" id="vaq:FIV01_17935"/>
<feature type="domain" description="Solute-binding protein family 3/N-terminal" evidence="1">
    <location>
        <begin position="21"/>
        <end position="241"/>
    </location>
</feature>
<geneLocation type="plasmid" evidence="3">
    <name>pthaf100_a</name>
</geneLocation>
<organism evidence="2 3">
    <name type="scientific">Vibrio aquimaris</name>
    <dbReference type="NCBI Taxonomy" id="2587862"/>
    <lineage>
        <taxon>Bacteria</taxon>
        <taxon>Pseudomonadati</taxon>
        <taxon>Pseudomonadota</taxon>
        <taxon>Gammaproteobacteria</taxon>
        <taxon>Vibrionales</taxon>
        <taxon>Vibrionaceae</taxon>
        <taxon>Vibrio</taxon>
    </lineage>
</organism>
<proteinExistence type="predicted"/>
<gene>
    <name evidence="2" type="ORF">FIV01_17935</name>
</gene>